<feature type="domain" description="3-hydroxyisobutyrate dehydrogenase-like NAD-binding" evidence="4">
    <location>
        <begin position="162"/>
        <end position="281"/>
    </location>
</feature>
<dbReference type="SUPFAM" id="SSF51735">
    <property type="entry name" value="NAD(P)-binding Rossmann-fold domains"/>
    <property type="match status" value="1"/>
</dbReference>
<organism evidence="5 6">
    <name type="scientific">Enterovibrio gelatinilyticus</name>
    <dbReference type="NCBI Taxonomy" id="2899819"/>
    <lineage>
        <taxon>Bacteria</taxon>
        <taxon>Pseudomonadati</taxon>
        <taxon>Pseudomonadota</taxon>
        <taxon>Gammaproteobacteria</taxon>
        <taxon>Vibrionales</taxon>
        <taxon>Vibrionaceae</taxon>
        <taxon>Enterovibrio</taxon>
    </lineage>
</organism>
<dbReference type="RefSeq" id="WP_274162708.1">
    <property type="nucleotide sequence ID" value="NZ_JAJUBC010000001.1"/>
</dbReference>
<dbReference type="InterPro" id="IPR013328">
    <property type="entry name" value="6PGD_dom2"/>
</dbReference>
<dbReference type="EMBL" id="JAJUBC010000001">
    <property type="protein sequence ID" value="MDD1791765.1"/>
    <property type="molecule type" value="Genomic_DNA"/>
</dbReference>
<name>A0ABT5QUS4_9GAMM</name>
<evidence type="ECO:0000259" key="4">
    <source>
        <dbReference type="Pfam" id="PF14833"/>
    </source>
</evidence>
<feature type="domain" description="6-phosphogluconate dehydrogenase NADP-binding" evidence="3">
    <location>
        <begin position="3"/>
        <end position="159"/>
    </location>
</feature>
<evidence type="ECO:0000313" key="5">
    <source>
        <dbReference type="EMBL" id="MDD1791765.1"/>
    </source>
</evidence>
<dbReference type="InterPro" id="IPR015815">
    <property type="entry name" value="HIBADH-related"/>
</dbReference>
<dbReference type="PIRSF" id="PIRSF000103">
    <property type="entry name" value="HIBADH"/>
    <property type="match status" value="1"/>
</dbReference>
<dbReference type="InterPro" id="IPR006115">
    <property type="entry name" value="6PGDH_NADP-bd"/>
</dbReference>
<evidence type="ECO:0000256" key="2">
    <source>
        <dbReference type="ARBA" id="ARBA00023027"/>
    </source>
</evidence>
<reference evidence="5" key="1">
    <citation type="submission" date="2021-12" db="EMBL/GenBank/DDBJ databases">
        <title>Enterovibrio ZSDZ35 sp. nov. and Enterovibrio ZSDZ42 sp. nov., isolated from coastal seawater in Qingdao.</title>
        <authorList>
            <person name="Zhang P."/>
        </authorList>
    </citation>
    <scope>NUCLEOTIDE SEQUENCE</scope>
    <source>
        <strain evidence="5">ZSDZ42</strain>
    </source>
</reference>
<dbReference type="Pfam" id="PF03446">
    <property type="entry name" value="NAD_binding_2"/>
    <property type="match status" value="1"/>
</dbReference>
<dbReference type="PANTHER" id="PTHR43060">
    <property type="entry name" value="3-HYDROXYISOBUTYRATE DEHYDROGENASE-LIKE 1, MITOCHONDRIAL-RELATED"/>
    <property type="match status" value="1"/>
</dbReference>
<sequence length="300" mass="31607">MKAGFVGVGQMGGPMAVNLASSVEVIAYCRNKSVRQSLAVSGVVTTENLQDVAEADVIFLCLPSANVVEQVLFGADGLADVLRPGTVVVDTSTVEYSTTISISEKLASLDVKFVDAPVSGMRARAEDGTLTVMCGGDQSLVEDLNPLFSSMASKILYMGPIGSGQLTKLINQLLFDINAAALAEILPLAVKLGLDPTKVGDVVNSGTGRSYASEFFIPNVLKGIFDKGYPLEHAYKDLISGAEVSAQHQIPTPVLSAATATYQMALLNGHGAKDKGAMIRVFEDLLNVKFRSDNTEGDSK</sequence>
<keyword evidence="2" id="KW-0520">NAD</keyword>
<keyword evidence="6" id="KW-1185">Reference proteome</keyword>
<dbReference type="InterPro" id="IPR008927">
    <property type="entry name" value="6-PGluconate_DH-like_C_sf"/>
</dbReference>
<dbReference type="Proteomes" id="UP001149400">
    <property type="component" value="Unassembled WGS sequence"/>
</dbReference>
<dbReference type="Gene3D" id="1.10.1040.10">
    <property type="entry name" value="N-(1-d-carboxylethyl)-l-norvaline Dehydrogenase, domain 2"/>
    <property type="match status" value="1"/>
</dbReference>
<evidence type="ECO:0000259" key="3">
    <source>
        <dbReference type="Pfam" id="PF03446"/>
    </source>
</evidence>
<dbReference type="Gene3D" id="3.40.50.720">
    <property type="entry name" value="NAD(P)-binding Rossmann-like Domain"/>
    <property type="match status" value="1"/>
</dbReference>
<protein>
    <submittedName>
        <fullName evidence="5">NAD(P)-dependent oxidoreductase</fullName>
    </submittedName>
</protein>
<dbReference type="InterPro" id="IPR029154">
    <property type="entry name" value="HIBADH-like_NADP-bd"/>
</dbReference>
<keyword evidence="1" id="KW-0560">Oxidoreductase</keyword>
<dbReference type="SUPFAM" id="SSF48179">
    <property type="entry name" value="6-phosphogluconate dehydrogenase C-terminal domain-like"/>
    <property type="match status" value="1"/>
</dbReference>
<accession>A0ABT5QUS4</accession>
<evidence type="ECO:0000313" key="6">
    <source>
        <dbReference type="Proteomes" id="UP001149400"/>
    </source>
</evidence>
<comment type="caution">
    <text evidence="5">The sequence shown here is derived from an EMBL/GenBank/DDBJ whole genome shotgun (WGS) entry which is preliminary data.</text>
</comment>
<evidence type="ECO:0000256" key="1">
    <source>
        <dbReference type="ARBA" id="ARBA00023002"/>
    </source>
</evidence>
<gene>
    <name evidence="5" type="ORF">LRP50_01300</name>
</gene>
<dbReference type="PANTHER" id="PTHR43060:SF15">
    <property type="entry name" value="3-HYDROXYISOBUTYRATE DEHYDROGENASE-LIKE 1, MITOCHONDRIAL-RELATED"/>
    <property type="match status" value="1"/>
</dbReference>
<dbReference type="Pfam" id="PF14833">
    <property type="entry name" value="NAD_binding_11"/>
    <property type="match status" value="1"/>
</dbReference>
<proteinExistence type="predicted"/>
<dbReference type="InterPro" id="IPR036291">
    <property type="entry name" value="NAD(P)-bd_dom_sf"/>
</dbReference>